<evidence type="ECO:0000313" key="2">
    <source>
        <dbReference type="EMBL" id="MDS0258835.1"/>
    </source>
</evidence>
<dbReference type="EMBL" id="JAMQON010000001">
    <property type="protein sequence ID" value="MDS0258835.1"/>
    <property type="molecule type" value="Genomic_DNA"/>
</dbReference>
<name>A0ABU2FAG7_9EURY</name>
<dbReference type="InterPro" id="IPR055768">
    <property type="entry name" value="DUF7344"/>
</dbReference>
<evidence type="ECO:0000259" key="1">
    <source>
        <dbReference type="Pfam" id="PF24035"/>
    </source>
</evidence>
<proteinExistence type="predicted"/>
<sequence length="111" mass="11675">MATRNADTDRGGGLPDAVVEDLLSVDSRRRALSILAASDEPMIVEDLAAAVVADREGCAASTVPASERAAMVDELFTEHLPKLTATDVLSYNSMLGTVELEREGIAPTDST</sequence>
<keyword evidence="3" id="KW-1185">Reference proteome</keyword>
<dbReference type="Proteomes" id="UP001259659">
    <property type="component" value="Unassembled WGS sequence"/>
</dbReference>
<gene>
    <name evidence="2" type="ORF">NDI56_05440</name>
</gene>
<accession>A0ABU2FAG7</accession>
<protein>
    <recommendedName>
        <fullName evidence="1">DUF7344 domain-containing protein</fullName>
    </recommendedName>
</protein>
<feature type="domain" description="DUF7344" evidence="1">
    <location>
        <begin position="21"/>
        <end position="99"/>
    </location>
</feature>
<reference evidence="2 3" key="1">
    <citation type="submission" date="2022-06" db="EMBL/GenBank/DDBJ databases">
        <title>Haloarcula sp. a new haloarchaeum isolate from saline soil.</title>
        <authorList>
            <person name="Strakova D."/>
            <person name="Galisteo C."/>
            <person name="Sanchez-Porro C."/>
            <person name="Ventosa A."/>
        </authorList>
    </citation>
    <scope>NUCLEOTIDE SEQUENCE [LARGE SCALE GENOMIC DNA]</scope>
    <source>
        <strain evidence="2 3">S1CR25-12</strain>
    </source>
</reference>
<evidence type="ECO:0000313" key="3">
    <source>
        <dbReference type="Proteomes" id="UP001259659"/>
    </source>
</evidence>
<dbReference type="RefSeq" id="WP_310918399.1">
    <property type="nucleotide sequence ID" value="NZ_JAMQON010000001.1"/>
</dbReference>
<comment type="caution">
    <text evidence="2">The sequence shown here is derived from an EMBL/GenBank/DDBJ whole genome shotgun (WGS) entry which is preliminary data.</text>
</comment>
<organism evidence="2 3">
    <name type="scientific">Haloarcula saliterrae</name>
    <dbReference type="NCBI Taxonomy" id="2950534"/>
    <lineage>
        <taxon>Archaea</taxon>
        <taxon>Methanobacteriati</taxon>
        <taxon>Methanobacteriota</taxon>
        <taxon>Stenosarchaea group</taxon>
        <taxon>Halobacteria</taxon>
        <taxon>Halobacteriales</taxon>
        <taxon>Haloarculaceae</taxon>
        <taxon>Haloarcula</taxon>
    </lineage>
</organism>
<dbReference type="Pfam" id="PF24035">
    <property type="entry name" value="DUF7344"/>
    <property type="match status" value="1"/>
</dbReference>